<proteinExistence type="predicted"/>
<dbReference type="EMBL" id="JAVHJL010000009">
    <property type="protein sequence ID" value="KAK6497402.1"/>
    <property type="molecule type" value="Genomic_DNA"/>
</dbReference>
<reference evidence="1 2" key="1">
    <citation type="submission" date="2023-08" db="EMBL/GenBank/DDBJ databases">
        <authorList>
            <person name="Palmer J.M."/>
        </authorList>
    </citation>
    <scope>NUCLEOTIDE SEQUENCE [LARGE SCALE GENOMIC DNA]</scope>
    <source>
        <strain evidence="1 2">TWF481</strain>
    </source>
</reference>
<accession>A0AAV9VWA1</accession>
<organism evidence="1 2">
    <name type="scientific">Arthrobotrys musiformis</name>
    <dbReference type="NCBI Taxonomy" id="47236"/>
    <lineage>
        <taxon>Eukaryota</taxon>
        <taxon>Fungi</taxon>
        <taxon>Dikarya</taxon>
        <taxon>Ascomycota</taxon>
        <taxon>Pezizomycotina</taxon>
        <taxon>Orbiliomycetes</taxon>
        <taxon>Orbiliales</taxon>
        <taxon>Orbiliaceae</taxon>
        <taxon>Arthrobotrys</taxon>
    </lineage>
</organism>
<evidence type="ECO:0000313" key="1">
    <source>
        <dbReference type="EMBL" id="KAK6497402.1"/>
    </source>
</evidence>
<dbReference type="Proteomes" id="UP001370758">
    <property type="component" value="Unassembled WGS sequence"/>
</dbReference>
<comment type="caution">
    <text evidence="1">The sequence shown here is derived from an EMBL/GenBank/DDBJ whole genome shotgun (WGS) entry which is preliminary data.</text>
</comment>
<keyword evidence="2" id="KW-1185">Reference proteome</keyword>
<sequence>MGVSLPSEIIPHTMRNLARFVAESCVGLVRWDGTSQPAEQSAQDHEGLEKEGILYIAV</sequence>
<name>A0AAV9VWA1_9PEZI</name>
<gene>
    <name evidence="1" type="ORF">TWF481_011810</name>
</gene>
<dbReference type="AlphaFoldDB" id="A0AAV9VWA1"/>
<protein>
    <submittedName>
        <fullName evidence="1">Uncharacterized protein</fullName>
    </submittedName>
</protein>
<evidence type="ECO:0000313" key="2">
    <source>
        <dbReference type="Proteomes" id="UP001370758"/>
    </source>
</evidence>